<dbReference type="Proteomes" id="UP000027997">
    <property type="component" value="Unassembled WGS sequence"/>
</dbReference>
<comment type="caution">
    <text evidence="2">The sequence shown here is derived from an EMBL/GenBank/DDBJ whole genome shotgun (WGS) entry which is preliminary data.</text>
</comment>
<evidence type="ECO:0000313" key="2">
    <source>
        <dbReference type="EMBL" id="KEI71129.1"/>
    </source>
</evidence>
<dbReference type="RefSeq" id="WP_020584970.1">
    <property type="nucleotide sequence ID" value="NZ_JOJP01000001.1"/>
</dbReference>
<reference evidence="2 3" key="1">
    <citation type="submission" date="2014-06" db="EMBL/GenBank/DDBJ databases">
        <title>Whole Genome Sequences of Three Symbiotic Endozoicomonas Bacteria.</title>
        <authorList>
            <person name="Neave M.J."/>
            <person name="Apprill A."/>
            <person name="Voolstra C.R."/>
        </authorList>
    </citation>
    <scope>NUCLEOTIDE SEQUENCE [LARGE SCALE GENOMIC DNA]</scope>
    <source>
        <strain evidence="2 3">DSM 22380</strain>
    </source>
</reference>
<evidence type="ECO:0000256" key="1">
    <source>
        <dbReference type="SAM" id="Phobius"/>
    </source>
</evidence>
<sequence length="66" mass="7555">MFNLMKILEEMTPTGWIIASICLLLWVVIIHCAGIFTEKRWGDRESGALVGFFVPGFLFMALLYLM</sequence>
<name>A0A081KAF3_9GAMM</name>
<keyword evidence="1" id="KW-0472">Membrane</keyword>
<protein>
    <submittedName>
        <fullName evidence="2">Uncharacterized protein</fullName>
    </submittedName>
</protein>
<keyword evidence="3" id="KW-1185">Reference proteome</keyword>
<feature type="transmembrane region" description="Helical" evidence="1">
    <location>
        <begin position="15"/>
        <end position="36"/>
    </location>
</feature>
<accession>A0A081KAF3</accession>
<dbReference type="EMBL" id="JOJP01000001">
    <property type="protein sequence ID" value="KEI71129.1"/>
    <property type="molecule type" value="Genomic_DNA"/>
</dbReference>
<feature type="transmembrane region" description="Helical" evidence="1">
    <location>
        <begin position="48"/>
        <end position="65"/>
    </location>
</feature>
<dbReference type="AlphaFoldDB" id="A0A081KAF3"/>
<proteinExistence type="predicted"/>
<gene>
    <name evidence="2" type="ORF">GV64_10555</name>
</gene>
<keyword evidence="1" id="KW-0812">Transmembrane</keyword>
<keyword evidence="1" id="KW-1133">Transmembrane helix</keyword>
<evidence type="ECO:0000313" key="3">
    <source>
        <dbReference type="Proteomes" id="UP000027997"/>
    </source>
</evidence>
<organism evidence="2 3">
    <name type="scientific">Endozoicomonas elysicola</name>
    <dbReference type="NCBI Taxonomy" id="305900"/>
    <lineage>
        <taxon>Bacteria</taxon>
        <taxon>Pseudomonadati</taxon>
        <taxon>Pseudomonadota</taxon>
        <taxon>Gammaproteobacteria</taxon>
        <taxon>Oceanospirillales</taxon>
        <taxon>Endozoicomonadaceae</taxon>
        <taxon>Endozoicomonas</taxon>
    </lineage>
</organism>